<dbReference type="EMBL" id="JASCZI010243385">
    <property type="protein sequence ID" value="MED6213127.1"/>
    <property type="molecule type" value="Genomic_DNA"/>
</dbReference>
<protein>
    <submittedName>
        <fullName evidence="2">Uncharacterized protein</fullName>
    </submittedName>
</protein>
<accession>A0ABU6YTR6</accession>
<name>A0ABU6YTR6_9FABA</name>
<evidence type="ECO:0000313" key="2">
    <source>
        <dbReference type="EMBL" id="MED6213127.1"/>
    </source>
</evidence>
<evidence type="ECO:0000256" key="1">
    <source>
        <dbReference type="SAM" id="MobiDB-lite"/>
    </source>
</evidence>
<keyword evidence="3" id="KW-1185">Reference proteome</keyword>
<comment type="caution">
    <text evidence="2">The sequence shown here is derived from an EMBL/GenBank/DDBJ whole genome shotgun (WGS) entry which is preliminary data.</text>
</comment>
<evidence type="ECO:0000313" key="3">
    <source>
        <dbReference type="Proteomes" id="UP001341840"/>
    </source>
</evidence>
<reference evidence="2 3" key="1">
    <citation type="journal article" date="2023" name="Plants (Basel)">
        <title>Bridging the Gap: Combining Genomics and Transcriptomics Approaches to Understand Stylosanthes scabra, an Orphan Legume from the Brazilian Caatinga.</title>
        <authorList>
            <person name="Ferreira-Neto J.R.C."/>
            <person name="da Silva M.D."/>
            <person name="Binneck E."/>
            <person name="de Melo N.F."/>
            <person name="da Silva R.H."/>
            <person name="de Melo A.L.T.M."/>
            <person name="Pandolfi V."/>
            <person name="Bustamante F.O."/>
            <person name="Brasileiro-Vidal A.C."/>
            <person name="Benko-Iseppon A.M."/>
        </authorList>
    </citation>
    <scope>NUCLEOTIDE SEQUENCE [LARGE SCALE GENOMIC DNA]</scope>
    <source>
        <tissue evidence="2">Leaves</tissue>
    </source>
</reference>
<sequence>LIGIAKGIKKAKEGIEEQKVHKRKPKSEKQGTVQSHGPIVRPHVSLGAFWDAFCKYPHDCTVQLHDRAGVKSKLQSLLTVRPHSVPRDRTVPSGRIKSRLKMEFQISRPGPKSLQGPIRPI</sequence>
<proteinExistence type="predicted"/>
<organism evidence="2 3">
    <name type="scientific">Stylosanthes scabra</name>
    <dbReference type="NCBI Taxonomy" id="79078"/>
    <lineage>
        <taxon>Eukaryota</taxon>
        <taxon>Viridiplantae</taxon>
        <taxon>Streptophyta</taxon>
        <taxon>Embryophyta</taxon>
        <taxon>Tracheophyta</taxon>
        <taxon>Spermatophyta</taxon>
        <taxon>Magnoliopsida</taxon>
        <taxon>eudicotyledons</taxon>
        <taxon>Gunneridae</taxon>
        <taxon>Pentapetalae</taxon>
        <taxon>rosids</taxon>
        <taxon>fabids</taxon>
        <taxon>Fabales</taxon>
        <taxon>Fabaceae</taxon>
        <taxon>Papilionoideae</taxon>
        <taxon>50 kb inversion clade</taxon>
        <taxon>dalbergioids sensu lato</taxon>
        <taxon>Dalbergieae</taxon>
        <taxon>Pterocarpus clade</taxon>
        <taxon>Stylosanthes</taxon>
    </lineage>
</organism>
<gene>
    <name evidence="2" type="ORF">PIB30_090228</name>
</gene>
<dbReference type="Proteomes" id="UP001341840">
    <property type="component" value="Unassembled WGS sequence"/>
</dbReference>
<feature type="region of interest" description="Disordered" evidence="1">
    <location>
        <begin position="13"/>
        <end position="39"/>
    </location>
</feature>
<feature type="non-terminal residue" evidence="2">
    <location>
        <position position="1"/>
    </location>
</feature>